<evidence type="ECO:0000313" key="2">
    <source>
        <dbReference type="Proteomes" id="UP000017984"/>
    </source>
</evidence>
<gene>
    <name evidence="1" type="ORF">M878_17790</name>
</gene>
<dbReference type="STRING" id="1352936.M878_17790"/>
<dbReference type="AlphaFoldDB" id="V6KNI3"/>
<dbReference type="HOGENOM" id="CLU_2720707_0_0_11"/>
<dbReference type="EMBL" id="AWQX01000158">
    <property type="protein sequence ID" value="EST30569.1"/>
    <property type="molecule type" value="Genomic_DNA"/>
</dbReference>
<proteinExistence type="predicted"/>
<accession>V6KNI3</accession>
<sequence length="72" mass="7992">MEILREKAPGQAAGGFYDDDLLYAVVTVSPQMWTEFPELARELKEAVTMLTNLSGYVKPDVEGFLASLPEEI</sequence>
<dbReference type="Proteomes" id="UP000017984">
    <property type="component" value="Chromosome"/>
</dbReference>
<keyword evidence="2" id="KW-1185">Reference proteome</keyword>
<evidence type="ECO:0000313" key="1">
    <source>
        <dbReference type="EMBL" id="EST30569.1"/>
    </source>
</evidence>
<dbReference type="PATRIC" id="fig|1352936.5.peg.3733"/>
<protein>
    <submittedName>
        <fullName evidence="1">Uncharacterized protein</fullName>
    </submittedName>
</protein>
<comment type="caution">
    <text evidence="1">The sequence shown here is derived from an EMBL/GenBank/DDBJ whole genome shotgun (WGS) entry which is preliminary data.</text>
</comment>
<organism evidence="1 2">
    <name type="scientific">Streptomyces roseochromogenus subsp. oscitans DS 12.976</name>
    <dbReference type="NCBI Taxonomy" id="1352936"/>
    <lineage>
        <taxon>Bacteria</taxon>
        <taxon>Bacillati</taxon>
        <taxon>Actinomycetota</taxon>
        <taxon>Actinomycetes</taxon>
        <taxon>Kitasatosporales</taxon>
        <taxon>Streptomycetaceae</taxon>
        <taxon>Streptomyces</taxon>
    </lineage>
</organism>
<name>V6KNI3_STRRC</name>
<reference evidence="1 2" key="1">
    <citation type="journal article" date="2014" name="Genome Announc.">
        <title>Draft Genome Sequence of Streptomyces roseochromogenes subsp. oscitans DS 12.976, Producer of the Aminocoumarin Antibiotic Clorobiocin.</title>
        <authorList>
            <person name="Ruckert C."/>
            <person name="Kalinowski J."/>
            <person name="Heide L."/>
            <person name="Apel A.K."/>
        </authorList>
    </citation>
    <scope>NUCLEOTIDE SEQUENCE [LARGE SCALE GENOMIC DNA]</scope>
    <source>
        <strain evidence="1 2">DS 12.976</strain>
    </source>
</reference>